<comment type="caution">
    <text evidence="7">The sequence shown here is derived from an EMBL/GenBank/DDBJ whole genome shotgun (WGS) entry which is preliminary data.</text>
</comment>
<evidence type="ECO:0000256" key="5">
    <source>
        <dbReference type="ARBA" id="ARBA00023237"/>
    </source>
</evidence>
<keyword evidence="3 6" id="KW-0732">Signal</keyword>
<evidence type="ECO:0000313" key="7">
    <source>
        <dbReference type="EMBL" id="OBS32019.1"/>
    </source>
</evidence>
<organism evidence="7 8">
    <name type="scientific">Tepidimonas fonticaldi</name>
    <dbReference type="NCBI Taxonomy" id="1101373"/>
    <lineage>
        <taxon>Bacteria</taxon>
        <taxon>Pseudomonadati</taxon>
        <taxon>Pseudomonadota</taxon>
        <taxon>Betaproteobacteria</taxon>
        <taxon>Burkholderiales</taxon>
        <taxon>Tepidimonas</taxon>
    </lineage>
</organism>
<accession>A0A1A6DZ14</accession>
<dbReference type="STRING" id="1101373.A9O67_10705"/>
<dbReference type="InterPro" id="IPR010583">
    <property type="entry name" value="MipA"/>
</dbReference>
<evidence type="ECO:0000256" key="3">
    <source>
        <dbReference type="ARBA" id="ARBA00022729"/>
    </source>
</evidence>
<dbReference type="GO" id="GO:0009279">
    <property type="term" value="C:cell outer membrane"/>
    <property type="evidence" value="ECO:0007669"/>
    <property type="project" value="UniProtKB-SubCell"/>
</dbReference>
<feature type="chain" id="PRO_5008343861" description="MltA-interacting protein MipA" evidence="6">
    <location>
        <begin position="22"/>
        <end position="277"/>
    </location>
</feature>
<protein>
    <recommendedName>
        <fullName evidence="9">MltA-interacting protein MipA</fullName>
    </recommendedName>
</protein>
<evidence type="ECO:0000313" key="8">
    <source>
        <dbReference type="Proteomes" id="UP000091969"/>
    </source>
</evidence>
<dbReference type="PANTHER" id="PTHR38776:SF1">
    <property type="entry name" value="MLTA-INTERACTING PROTEIN-RELATED"/>
    <property type="match status" value="1"/>
</dbReference>
<comment type="subcellular location">
    <subcellularLocation>
        <location evidence="1">Cell outer membrane</location>
    </subcellularLocation>
</comment>
<keyword evidence="5" id="KW-0998">Cell outer membrane</keyword>
<dbReference type="Pfam" id="PF06629">
    <property type="entry name" value="MipA"/>
    <property type="match status" value="1"/>
</dbReference>
<feature type="signal peptide" evidence="6">
    <location>
        <begin position="1"/>
        <end position="21"/>
    </location>
</feature>
<proteinExistence type="inferred from homology"/>
<sequence length="277" mass="28971">MRGRLCALAAAALPAAVAAQAAPDAAPPEPPPRTVQGYVIGAALVDGRDPVGQSARTSTLQPVWGLWVGRFRLSSGGAATLWGVGREALVDAGLSTTLVRRSNASLSASLRWDEGRETDEDDPLLRGASPVRGTLRGRLSLGYAPAPRWSLSLGVSQDLLGRAGGAQVSAGLSYRHPVSARTHWDLGGSIRAGNTTYLRTVYGLSPPAAARVGRQPYEPSAGAEAVQLDWRLVSALDRDWVVYGGVGVSRLVGAAARSPLVGARQVWSAQIGLAYRH</sequence>
<evidence type="ECO:0000256" key="6">
    <source>
        <dbReference type="SAM" id="SignalP"/>
    </source>
</evidence>
<keyword evidence="4" id="KW-0472">Membrane</keyword>
<comment type="similarity">
    <text evidence="2">Belongs to the MipA/OmpV family.</text>
</comment>
<evidence type="ECO:0008006" key="9">
    <source>
        <dbReference type="Google" id="ProtNLM"/>
    </source>
</evidence>
<gene>
    <name evidence="7" type="ORF">A9O67_10705</name>
</gene>
<reference evidence="7 8" key="1">
    <citation type="submission" date="2016-06" db="EMBL/GenBank/DDBJ databases">
        <title>Genome sequence of Tepidimonas fonticaldi PL17.</title>
        <authorList>
            <person name="Pinnaka A.K."/>
        </authorList>
    </citation>
    <scope>NUCLEOTIDE SEQUENCE [LARGE SCALE GENOMIC DNA]</scope>
    <source>
        <strain evidence="7 8">PL17</strain>
    </source>
</reference>
<keyword evidence="8" id="KW-1185">Reference proteome</keyword>
<name>A0A1A6DZ14_9BURK</name>
<dbReference type="AlphaFoldDB" id="A0A1A6DZ14"/>
<dbReference type="Proteomes" id="UP000091969">
    <property type="component" value="Unassembled WGS sequence"/>
</dbReference>
<evidence type="ECO:0000256" key="1">
    <source>
        <dbReference type="ARBA" id="ARBA00004442"/>
    </source>
</evidence>
<evidence type="ECO:0000256" key="2">
    <source>
        <dbReference type="ARBA" id="ARBA00005722"/>
    </source>
</evidence>
<dbReference type="PANTHER" id="PTHR38776">
    <property type="entry name" value="MLTA-INTERACTING PROTEIN-RELATED"/>
    <property type="match status" value="1"/>
</dbReference>
<dbReference type="EMBL" id="LZDH01000002">
    <property type="protein sequence ID" value="OBS32019.1"/>
    <property type="molecule type" value="Genomic_DNA"/>
</dbReference>
<evidence type="ECO:0000256" key="4">
    <source>
        <dbReference type="ARBA" id="ARBA00023136"/>
    </source>
</evidence>